<proteinExistence type="predicted"/>
<evidence type="ECO:0008006" key="3">
    <source>
        <dbReference type="Google" id="ProtNLM"/>
    </source>
</evidence>
<gene>
    <name evidence="1" type="ORF">BBV17_23920</name>
</gene>
<sequence>MIPRTYNHPSGRKINWKEALLEIGLRNPSQMWDEALKLTPNDYFDGPCADVNRPKEGKVIWIFKKEINDVLTYIKLKIDHRGCVCLSFHKDW</sequence>
<evidence type="ECO:0000313" key="2">
    <source>
        <dbReference type="Proteomes" id="UP000180194"/>
    </source>
</evidence>
<evidence type="ECO:0000313" key="1">
    <source>
        <dbReference type="EMBL" id="OHX45078.1"/>
    </source>
</evidence>
<protein>
    <recommendedName>
        <fullName evidence="3">Type II toxin-antitoxin system MqsR family toxin</fullName>
    </recommendedName>
</protein>
<keyword evidence="2" id="KW-1185">Reference proteome</keyword>
<comment type="caution">
    <text evidence="1">The sequence shown here is derived from an EMBL/GenBank/DDBJ whole genome shotgun (WGS) entry which is preliminary data.</text>
</comment>
<dbReference type="RefSeq" id="WP_071158453.1">
    <property type="nucleotide sequence ID" value="NZ_MBRJ01000038.1"/>
</dbReference>
<name>A0ABX3CP88_9BACI</name>
<dbReference type="Proteomes" id="UP000180194">
    <property type="component" value="Unassembled WGS sequence"/>
</dbReference>
<accession>A0ABX3CP88</accession>
<reference evidence="1 2" key="1">
    <citation type="submission" date="2016-07" db="EMBL/GenBank/DDBJ databases">
        <title>Bacillus oceanisediminis whole genome.</title>
        <authorList>
            <person name="Pal Y."/>
            <person name="Verma A."/>
            <person name="Mual P."/>
            <person name="Srinivasan K."/>
        </authorList>
    </citation>
    <scope>NUCLEOTIDE SEQUENCE [LARGE SCALE GENOMIC DNA]</scope>
    <source>
        <strain evidence="1 2">Bhandara28</strain>
    </source>
</reference>
<organism evidence="1 2">
    <name type="scientific">Cytobacillus oceanisediminis</name>
    <dbReference type="NCBI Taxonomy" id="665099"/>
    <lineage>
        <taxon>Bacteria</taxon>
        <taxon>Bacillati</taxon>
        <taxon>Bacillota</taxon>
        <taxon>Bacilli</taxon>
        <taxon>Bacillales</taxon>
        <taxon>Bacillaceae</taxon>
        <taxon>Cytobacillus</taxon>
    </lineage>
</organism>
<dbReference type="EMBL" id="MBRJ01000038">
    <property type="protein sequence ID" value="OHX45078.1"/>
    <property type="molecule type" value="Genomic_DNA"/>
</dbReference>